<keyword evidence="2" id="KW-1185">Reference proteome</keyword>
<dbReference type="RefSeq" id="WP_074890871.1">
    <property type="nucleotide sequence ID" value="NZ_FOXO01000030.1"/>
</dbReference>
<sequence>MELKNCTTCHRVFQYQGYGYILCPECRRTDEAQFQLVKKFLDQYPGAEGKEVFLATGVPINTLIKWVREGRLISSNAVNLGAVCDICGKPVCTGKLCPDCKKDIVKEFKESEAEDIERIEKIVPKSEGRGMKFLH</sequence>
<protein>
    <recommendedName>
        <fullName evidence="3">Flagellar operon protein TIGR03826</fullName>
    </recommendedName>
</protein>
<name>A0A1I5XAQ9_9FIRM</name>
<dbReference type="EMBL" id="FOXO01000030">
    <property type="protein sequence ID" value="SFQ29059.1"/>
    <property type="molecule type" value="Genomic_DNA"/>
</dbReference>
<accession>A0A1I5XAQ9</accession>
<organism evidence="1 2">
    <name type="scientific">Butyrivibrio proteoclasticus</name>
    <dbReference type="NCBI Taxonomy" id="43305"/>
    <lineage>
        <taxon>Bacteria</taxon>
        <taxon>Bacillati</taxon>
        <taxon>Bacillota</taxon>
        <taxon>Clostridia</taxon>
        <taxon>Lachnospirales</taxon>
        <taxon>Lachnospiraceae</taxon>
        <taxon>Butyrivibrio</taxon>
    </lineage>
</organism>
<evidence type="ECO:0008006" key="3">
    <source>
        <dbReference type="Google" id="ProtNLM"/>
    </source>
</evidence>
<dbReference type="OrthoDB" id="1739831at2"/>
<gene>
    <name evidence="1" type="ORF">SAMN04487928_1304</name>
</gene>
<evidence type="ECO:0000313" key="2">
    <source>
        <dbReference type="Proteomes" id="UP000182624"/>
    </source>
</evidence>
<dbReference type="AlphaFoldDB" id="A0A1I5XAQ9"/>
<proteinExistence type="predicted"/>
<reference evidence="2" key="1">
    <citation type="submission" date="2016-10" db="EMBL/GenBank/DDBJ databases">
        <authorList>
            <person name="Varghese N."/>
            <person name="Submissions S."/>
        </authorList>
    </citation>
    <scope>NUCLEOTIDE SEQUENCE [LARGE SCALE GENOMIC DNA]</scope>
    <source>
        <strain evidence="2">P18</strain>
    </source>
</reference>
<evidence type="ECO:0000313" key="1">
    <source>
        <dbReference type="EMBL" id="SFQ29059.1"/>
    </source>
</evidence>
<dbReference type="Proteomes" id="UP000182624">
    <property type="component" value="Unassembled WGS sequence"/>
</dbReference>